<evidence type="ECO:0000256" key="1">
    <source>
        <dbReference type="SAM" id="Phobius"/>
    </source>
</evidence>
<reference evidence="3" key="1">
    <citation type="journal article" date="2019" name="Int. J. Syst. Evol. Microbiol.">
        <title>The Global Catalogue of Microorganisms (GCM) 10K type strain sequencing project: providing services to taxonomists for standard genome sequencing and annotation.</title>
        <authorList>
            <consortium name="The Broad Institute Genomics Platform"/>
            <consortium name="The Broad Institute Genome Sequencing Center for Infectious Disease"/>
            <person name="Wu L."/>
            <person name="Ma J."/>
        </authorList>
    </citation>
    <scope>NUCLEOTIDE SEQUENCE [LARGE SCALE GENOMIC DNA]</scope>
    <source>
        <strain evidence="3">KCTC 52438</strain>
    </source>
</reference>
<keyword evidence="3" id="KW-1185">Reference proteome</keyword>
<dbReference type="RefSeq" id="WP_386717812.1">
    <property type="nucleotide sequence ID" value="NZ_JBHRSZ010000002.1"/>
</dbReference>
<sequence length="131" mass="14786">MSSFAVVFMGFVILSLVAGIALLFWRFNQIQTRVNELEKSLSQEVVSEFLPHLRLVIHEPHIVAQRESKLAKAVSAVSPEYIKYRVYKQVATELELALNERDIDVSIELVGMRGGASKNTKSTPDDQVIER</sequence>
<dbReference type="Proteomes" id="UP001595476">
    <property type="component" value="Unassembled WGS sequence"/>
</dbReference>
<keyword evidence="1" id="KW-0812">Transmembrane</keyword>
<gene>
    <name evidence="2" type="ORF">ACFOEK_06370</name>
</gene>
<keyword evidence="1" id="KW-0472">Membrane</keyword>
<comment type="caution">
    <text evidence="2">The sequence shown here is derived from an EMBL/GenBank/DDBJ whole genome shotgun (WGS) entry which is preliminary data.</text>
</comment>
<name>A0ABV7HH17_9GAMM</name>
<proteinExistence type="predicted"/>
<protein>
    <submittedName>
        <fullName evidence="2">Uncharacterized protein</fullName>
    </submittedName>
</protein>
<organism evidence="2 3">
    <name type="scientific">Litoribrevibacter euphylliae</name>
    <dbReference type="NCBI Taxonomy" id="1834034"/>
    <lineage>
        <taxon>Bacteria</taxon>
        <taxon>Pseudomonadati</taxon>
        <taxon>Pseudomonadota</taxon>
        <taxon>Gammaproteobacteria</taxon>
        <taxon>Oceanospirillales</taxon>
        <taxon>Oceanospirillaceae</taxon>
        <taxon>Litoribrevibacter</taxon>
    </lineage>
</organism>
<evidence type="ECO:0000313" key="2">
    <source>
        <dbReference type="EMBL" id="MFC3150642.1"/>
    </source>
</evidence>
<dbReference type="EMBL" id="JBHRSZ010000002">
    <property type="protein sequence ID" value="MFC3150642.1"/>
    <property type="molecule type" value="Genomic_DNA"/>
</dbReference>
<accession>A0ABV7HH17</accession>
<evidence type="ECO:0000313" key="3">
    <source>
        <dbReference type="Proteomes" id="UP001595476"/>
    </source>
</evidence>
<feature type="transmembrane region" description="Helical" evidence="1">
    <location>
        <begin position="6"/>
        <end position="25"/>
    </location>
</feature>
<keyword evidence="1" id="KW-1133">Transmembrane helix</keyword>